<feature type="transmembrane region" description="Helical" evidence="1">
    <location>
        <begin position="84"/>
        <end position="101"/>
    </location>
</feature>
<evidence type="ECO:0000256" key="1">
    <source>
        <dbReference type="SAM" id="Phobius"/>
    </source>
</evidence>
<protein>
    <recommendedName>
        <fullName evidence="2">LiaF transmembrane domain-containing protein</fullName>
    </recommendedName>
</protein>
<dbReference type="InterPro" id="IPR054331">
    <property type="entry name" value="LiaF_TM"/>
</dbReference>
<name>A0A1I2MGH2_9BACL</name>
<evidence type="ECO:0000313" key="3">
    <source>
        <dbReference type="EMBL" id="SFF90582.1"/>
    </source>
</evidence>
<dbReference type="RefSeq" id="WP_092037022.1">
    <property type="nucleotide sequence ID" value="NZ_FOOK01000008.1"/>
</dbReference>
<accession>A0A1I2MGH2</accession>
<dbReference type="STRING" id="201973.SAMN04488025_10848"/>
<organism evidence="3 4">
    <name type="scientific">Planifilum fulgidum</name>
    <dbReference type="NCBI Taxonomy" id="201973"/>
    <lineage>
        <taxon>Bacteria</taxon>
        <taxon>Bacillati</taxon>
        <taxon>Bacillota</taxon>
        <taxon>Bacilli</taxon>
        <taxon>Bacillales</taxon>
        <taxon>Thermoactinomycetaceae</taxon>
        <taxon>Planifilum</taxon>
    </lineage>
</organism>
<dbReference type="OrthoDB" id="2989824at2"/>
<evidence type="ECO:0000259" key="2">
    <source>
        <dbReference type="Pfam" id="PF22570"/>
    </source>
</evidence>
<gene>
    <name evidence="3" type="ORF">SAMN04488025_10848</name>
</gene>
<feature type="domain" description="LiaF transmembrane" evidence="2">
    <location>
        <begin position="6"/>
        <end position="97"/>
    </location>
</feature>
<dbReference type="AlphaFoldDB" id="A0A1I2MGH2"/>
<dbReference type="Proteomes" id="UP000198661">
    <property type="component" value="Unassembled WGS sequence"/>
</dbReference>
<keyword evidence="4" id="KW-1185">Reference proteome</keyword>
<evidence type="ECO:0000313" key="4">
    <source>
        <dbReference type="Proteomes" id="UP000198661"/>
    </source>
</evidence>
<keyword evidence="1" id="KW-0472">Membrane</keyword>
<feature type="transmembrane region" description="Helical" evidence="1">
    <location>
        <begin position="56"/>
        <end position="72"/>
    </location>
</feature>
<proteinExistence type="predicted"/>
<reference evidence="3 4" key="1">
    <citation type="submission" date="2016-10" db="EMBL/GenBank/DDBJ databases">
        <authorList>
            <person name="de Groot N.N."/>
        </authorList>
    </citation>
    <scope>NUCLEOTIDE SEQUENCE [LARGE SCALE GENOMIC DNA]</scope>
    <source>
        <strain evidence="3 4">DSM 44945</strain>
    </source>
</reference>
<feature type="transmembrane region" description="Helical" evidence="1">
    <location>
        <begin position="108"/>
        <end position="125"/>
    </location>
</feature>
<keyword evidence="1" id="KW-1133">Transmembrane helix</keyword>
<keyword evidence="1" id="KW-0812">Transmembrane</keyword>
<sequence length="152" mass="16805">MIRANVVGILLIVVGLLLLLRKIDLPIAERFGSWEFILFLTGAVMLLIAHFRSNRTLMLWAGLLTGLSLHMWGQANVDGWPDHWFFLFIIVGASFLLVFASQKDRRSGIIGILLILTGIAAWPGLPGVAGSLNNYWPVLLVVLGIFLITKKA</sequence>
<dbReference type="Pfam" id="PF22570">
    <property type="entry name" value="LiaF-TM"/>
    <property type="match status" value="1"/>
</dbReference>
<feature type="transmembrane region" description="Helical" evidence="1">
    <location>
        <begin position="131"/>
        <end position="149"/>
    </location>
</feature>
<feature type="transmembrane region" description="Helical" evidence="1">
    <location>
        <begin position="31"/>
        <end position="49"/>
    </location>
</feature>
<dbReference type="EMBL" id="FOOK01000008">
    <property type="protein sequence ID" value="SFF90582.1"/>
    <property type="molecule type" value="Genomic_DNA"/>
</dbReference>